<sequence>MSLVLHRPRGKVLRGHAMLVLVSTSTTWPAVRPDIPAMQRGYRHTSKPYTAPQRLRAPAQGYKAVRARKLLREMERLEGIRFSPVTVKPKAPSKYSSHYLRSLGISIPSSNATLKTLDSFKRGVETKLSTFSSRMGWAPVKWPGSMVFIDLANCGGLLKVRNLYRSSTWIRNVLDDLVEFSQTRGCQVHVMVEGRQRNLSAPRGIHMIRAQPIRKRDIGDDAIVEYVHTTVEDGIEPSKIVLITDDKGLVRRMPFGVERRSPKWLALEILTSLAETQLGDVPIPAPSVELKVSNDKVKGSSDKSDVNKSGLDSGRAWRDWWGLLTSIPQPFWSSVKQNDIHIREESTQARTFERG</sequence>
<dbReference type="Proteomes" id="UP001140453">
    <property type="component" value="Unassembled WGS sequence"/>
</dbReference>
<comment type="caution">
    <text evidence="1">The sequence shown here is derived from an EMBL/GenBank/DDBJ whole genome shotgun (WGS) entry which is preliminary data.</text>
</comment>
<dbReference type="EMBL" id="JAPEVB010000003">
    <property type="protein sequence ID" value="KAJ4390909.1"/>
    <property type="molecule type" value="Genomic_DNA"/>
</dbReference>
<name>A0A9W8YRM0_9PEZI</name>
<evidence type="ECO:0000313" key="2">
    <source>
        <dbReference type="Proteomes" id="UP001140453"/>
    </source>
</evidence>
<protein>
    <submittedName>
        <fullName evidence="1">Uncharacterized protein</fullName>
    </submittedName>
</protein>
<evidence type="ECO:0000313" key="1">
    <source>
        <dbReference type="EMBL" id="KAJ4390909.1"/>
    </source>
</evidence>
<accession>A0A9W8YRM0</accession>
<reference evidence="1" key="1">
    <citation type="submission" date="2022-10" db="EMBL/GenBank/DDBJ databases">
        <title>Tapping the CABI collections for fungal endophytes: first genome assemblies for Collariella, Neodidymelliopsis, Ascochyta clinopodiicola, Didymella pomorum, Didymosphaeria variabile, Neocosmospora piperis and Neocucurbitaria cava.</title>
        <authorList>
            <person name="Hill R."/>
        </authorList>
    </citation>
    <scope>NUCLEOTIDE SEQUENCE</scope>
    <source>
        <strain evidence="1">IMI 355082</strain>
    </source>
</reference>
<gene>
    <name evidence="1" type="ORF">N0V93_004508</name>
</gene>
<organism evidence="1 2">
    <name type="scientific">Gnomoniopsis smithogilvyi</name>
    <dbReference type="NCBI Taxonomy" id="1191159"/>
    <lineage>
        <taxon>Eukaryota</taxon>
        <taxon>Fungi</taxon>
        <taxon>Dikarya</taxon>
        <taxon>Ascomycota</taxon>
        <taxon>Pezizomycotina</taxon>
        <taxon>Sordariomycetes</taxon>
        <taxon>Sordariomycetidae</taxon>
        <taxon>Diaporthales</taxon>
        <taxon>Gnomoniaceae</taxon>
        <taxon>Gnomoniopsis</taxon>
    </lineage>
</organism>
<keyword evidence="2" id="KW-1185">Reference proteome</keyword>
<proteinExistence type="predicted"/>
<dbReference type="AlphaFoldDB" id="A0A9W8YRM0"/>